<evidence type="ECO:0000256" key="1">
    <source>
        <dbReference type="SAM" id="MobiDB-lite"/>
    </source>
</evidence>
<accession>A0A6C0F8R4</accession>
<dbReference type="AlphaFoldDB" id="A0A6C0F8R4"/>
<sequence>MAGTPKSAKRKSTGFKMEISGPQKTPKKDDGNKDEDGNKTGAKAGEAVVKAPRGRPPFGKKWNGKEYVADDV</sequence>
<evidence type="ECO:0000313" key="2">
    <source>
        <dbReference type="EMBL" id="QHT37251.1"/>
    </source>
</evidence>
<dbReference type="EMBL" id="MN738791">
    <property type="protein sequence ID" value="QHT37251.1"/>
    <property type="molecule type" value="Genomic_DNA"/>
</dbReference>
<organism evidence="2">
    <name type="scientific">viral metagenome</name>
    <dbReference type="NCBI Taxonomy" id="1070528"/>
    <lineage>
        <taxon>unclassified sequences</taxon>
        <taxon>metagenomes</taxon>
        <taxon>organismal metagenomes</taxon>
    </lineage>
</organism>
<protein>
    <submittedName>
        <fullName evidence="2">Uncharacterized protein</fullName>
    </submittedName>
</protein>
<reference evidence="2" key="1">
    <citation type="journal article" date="2020" name="Nature">
        <title>Giant virus diversity and host interactions through global metagenomics.</title>
        <authorList>
            <person name="Schulz F."/>
            <person name="Roux S."/>
            <person name="Paez-Espino D."/>
            <person name="Jungbluth S."/>
            <person name="Walsh D.A."/>
            <person name="Denef V.J."/>
            <person name="McMahon K.D."/>
            <person name="Konstantinidis K.T."/>
            <person name="Eloe-Fadrosh E.A."/>
            <person name="Kyrpides N.C."/>
            <person name="Woyke T."/>
        </authorList>
    </citation>
    <scope>NUCLEOTIDE SEQUENCE</scope>
    <source>
        <strain evidence="2">GVMAG-S-ERX555967-131</strain>
    </source>
</reference>
<feature type="compositionally biased region" description="Basic and acidic residues" evidence="1">
    <location>
        <begin position="26"/>
        <end position="38"/>
    </location>
</feature>
<proteinExistence type="predicted"/>
<feature type="region of interest" description="Disordered" evidence="1">
    <location>
        <begin position="1"/>
        <end position="72"/>
    </location>
</feature>
<name>A0A6C0F8R4_9ZZZZ</name>
<feature type="compositionally biased region" description="Basic and acidic residues" evidence="1">
    <location>
        <begin position="63"/>
        <end position="72"/>
    </location>
</feature>